<evidence type="ECO:0000313" key="6">
    <source>
        <dbReference type="Proteomes" id="UP000016943"/>
    </source>
</evidence>
<evidence type="ECO:0000256" key="3">
    <source>
        <dbReference type="PROSITE-ProRule" id="PRU00182"/>
    </source>
</evidence>
<keyword evidence="6" id="KW-1185">Reference proteome</keyword>
<dbReference type="GeneID" id="78249684"/>
<dbReference type="GO" id="GO:0008168">
    <property type="term" value="F:methyltransferase activity"/>
    <property type="evidence" value="ECO:0007669"/>
    <property type="project" value="InterPro"/>
</dbReference>
<dbReference type="SMART" id="SM00363">
    <property type="entry name" value="S4"/>
    <property type="match status" value="1"/>
</dbReference>
<dbReference type="Gene3D" id="3.40.50.150">
    <property type="entry name" value="Vaccinia Virus protein VP39"/>
    <property type="match status" value="1"/>
</dbReference>
<name>U3GX37_9CORY</name>
<proteinExistence type="inferred from homology"/>
<gene>
    <name evidence="5" type="ORF">CARG_04465</name>
</gene>
<dbReference type="InterPro" id="IPR047048">
    <property type="entry name" value="TlyA"/>
</dbReference>
<evidence type="ECO:0000313" key="5">
    <source>
        <dbReference type="EMBL" id="AGU15033.1"/>
    </source>
</evidence>
<dbReference type="Gene3D" id="3.10.290.10">
    <property type="entry name" value="RNA-binding S4 domain"/>
    <property type="match status" value="1"/>
</dbReference>
<dbReference type="InterPro" id="IPR036986">
    <property type="entry name" value="S4_RNA-bd_sf"/>
</dbReference>
<evidence type="ECO:0000259" key="4">
    <source>
        <dbReference type="SMART" id="SM00363"/>
    </source>
</evidence>
<reference evidence="5 6" key="1">
    <citation type="journal article" date="2013" name="Genome Announc.">
        <title>Whole-Genome Sequence of the Clinical Strain Corynebacterium argentoratense DSM 44202, Isolated from a Human Throat Specimen.</title>
        <authorList>
            <person name="Bomholt C."/>
            <person name="Glaub A."/>
            <person name="Gravermann K."/>
            <person name="Albersmeier A."/>
            <person name="Brinkrolf K."/>
            <person name="Ruckert C."/>
            <person name="Tauch A."/>
        </authorList>
    </citation>
    <scope>NUCLEOTIDE SEQUENCE [LARGE SCALE GENOMIC DNA]</scope>
    <source>
        <strain evidence="5">DSM 44202</strain>
    </source>
</reference>
<dbReference type="GO" id="GO:0032259">
    <property type="term" value="P:methylation"/>
    <property type="evidence" value="ECO:0007669"/>
    <property type="project" value="InterPro"/>
</dbReference>
<accession>U3GX37</accession>
<comment type="similarity">
    <text evidence="2">Belongs to the TlyA family.</text>
</comment>
<protein>
    <recommendedName>
        <fullName evidence="4">RNA-binding S4 domain-containing protein</fullName>
    </recommendedName>
</protein>
<dbReference type="SUPFAM" id="SSF55174">
    <property type="entry name" value="Alpha-L RNA-binding motif"/>
    <property type="match status" value="1"/>
</dbReference>
<dbReference type="InterPro" id="IPR029063">
    <property type="entry name" value="SAM-dependent_MTases_sf"/>
</dbReference>
<dbReference type="KEGG" id="caz:CARG_04465"/>
<dbReference type="SUPFAM" id="SSF53335">
    <property type="entry name" value="S-adenosyl-L-methionine-dependent methyltransferases"/>
    <property type="match status" value="1"/>
</dbReference>
<dbReference type="PROSITE" id="PS50889">
    <property type="entry name" value="S4"/>
    <property type="match status" value="1"/>
</dbReference>
<dbReference type="PATRIC" id="fig|1348662.3.peg.878"/>
<dbReference type="PANTHER" id="PTHR32319:SF0">
    <property type="entry name" value="BACTERIAL HEMOLYSIN-LIKE PROTEIN"/>
    <property type="match status" value="1"/>
</dbReference>
<dbReference type="InterPro" id="IPR002942">
    <property type="entry name" value="S4_RNA-bd"/>
</dbReference>
<dbReference type="AlphaFoldDB" id="U3GX37"/>
<dbReference type="GO" id="GO:0003723">
    <property type="term" value="F:RNA binding"/>
    <property type="evidence" value="ECO:0007669"/>
    <property type="project" value="UniProtKB-KW"/>
</dbReference>
<dbReference type="Pfam" id="PF01728">
    <property type="entry name" value="FtsJ"/>
    <property type="match status" value="1"/>
</dbReference>
<dbReference type="Pfam" id="PF01479">
    <property type="entry name" value="S4"/>
    <property type="match status" value="1"/>
</dbReference>
<dbReference type="eggNOG" id="COG1189">
    <property type="taxonomic scope" value="Bacteria"/>
</dbReference>
<dbReference type="Proteomes" id="UP000016943">
    <property type="component" value="Chromosome"/>
</dbReference>
<evidence type="ECO:0000256" key="1">
    <source>
        <dbReference type="ARBA" id="ARBA00022884"/>
    </source>
</evidence>
<dbReference type="HOGENOM" id="CLU_058015_1_0_11"/>
<feature type="domain" description="RNA-binding S4" evidence="4">
    <location>
        <begin position="3"/>
        <end position="64"/>
    </location>
</feature>
<dbReference type="RefSeq" id="WP_020976185.1">
    <property type="nucleotide sequence ID" value="NC_022198.1"/>
</dbReference>
<dbReference type="PANTHER" id="PTHR32319">
    <property type="entry name" value="BACTERIAL HEMOLYSIN-LIKE PROTEIN"/>
    <property type="match status" value="1"/>
</dbReference>
<dbReference type="EMBL" id="CP006365">
    <property type="protein sequence ID" value="AGU15033.1"/>
    <property type="molecule type" value="Genomic_DNA"/>
</dbReference>
<sequence>MMRRVDVVLVERGLCRSREAARSAVLEGRVRVDGLVVRKPSVKVLSGADVCVEGQEDVWASRGAFKLLSAFEVFEPQGLSVRGRRVLDAGASTGGFTDVVLSKGAREVVAVDVGHDQLIPRLVGDPRVLNLEGTNLRGITPELCGGVCDAMVGDVSFISLRLVLPAIAECLEVGADALPMVKPQFEVGKDRVGAGGVVRDPALRHEAVMDVVRCAVSLGFECRGVVASAVPGPSGNVEFFLWLRKVSGSVQVDVAQIERQVATAIEEGPQ</sequence>
<keyword evidence="1 3" id="KW-0694">RNA-binding</keyword>
<organism evidence="5 6">
    <name type="scientific">Corynebacterium argentoratense DSM 44202</name>
    <dbReference type="NCBI Taxonomy" id="1348662"/>
    <lineage>
        <taxon>Bacteria</taxon>
        <taxon>Bacillati</taxon>
        <taxon>Actinomycetota</taxon>
        <taxon>Actinomycetes</taxon>
        <taxon>Mycobacteriales</taxon>
        <taxon>Corynebacteriaceae</taxon>
        <taxon>Corynebacterium</taxon>
    </lineage>
</organism>
<evidence type="ECO:0000256" key="2">
    <source>
        <dbReference type="ARBA" id="ARBA00029460"/>
    </source>
</evidence>
<dbReference type="InterPro" id="IPR002877">
    <property type="entry name" value="RNA_MeTrfase_FtsJ_dom"/>
</dbReference>
<dbReference type="InterPro" id="IPR004538">
    <property type="entry name" value="Hemolysin_A/TlyA"/>
</dbReference>
<dbReference type="CDD" id="cd00165">
    <property type="entry name" value="S4"/>
    <property type="match status" value="1"/>
</dbReference>
<dbReference type="STRING" id="1348662.CARG_04465"/>
<dbReference type="PIRSF" id="PIRSF005578">
    <property type="entry name" value="TlyA"/>
    <property type="match status" value="1"/>
</dbReference>